<dbReference type="Proteomes" id="UP000750711">
    <property type="component" value="Unassembled WGS sequence"/>
</dbReference>
<dbReference type="InterPro" id="IPR015915">
    <property type="entry name" value="Kelch-typ_b-propeller"/>
</dbReference>
<dbReference type="InterPro" id="IPR011043">
    <property type="entry name" value="Gal_Oxase/kelch_b-propeller"/>
</dbReference>
<proteinExistence type="predicted"/>
<protein>
    <submittedName>
        <fullName evidence="1">Uncharacterized protein</fullName>
    </submittedName>
</protein>
<sequence length="116" mass="12778">MCTLSGLTVFDFQQKDWKNESSTGYSSEGYGVFGESTFVPLFGKSGLLLVLGGDSPPNQTFFYEQGAALVDMSNITVYDIYTHQWYHQTATGDIPQGRSEFCMVGAQGLDNSSYEL</sequence>
<evidence type="ECO:0000313" key="2">
    <source>
        <dbReference type="Proteomes" id="UP000750711"/>
    </source>
</evidence>
<accession>A0A9P8LIC2</accession>
<dbReference type="EMBL" id="JAGHQM010000046">
    <property type="protein sequence ID" value="KAH0565964.1"/>
    <property type="molecule type" value="Genomic_DNA"/>
</dbReference>
<name>A0A9P8LIC2_9PEZI</name>
<comment type="caution">
    <text evidence="1">The sequence shown here is derived from an EMBL/GenBank/DDBJ whole genome shotgun (WGS) entry which is preliminary data.</text>
</comment>
<reference evidence="1" key="1">
    <citation type="submission" date="2021-03" db="EMBL/GenBank/DDBJ databases">
        <title>Comparative genomics and phylogenomic investigation of the class Geoglossomycetes provide insights into ecological specialization and systematics.</title>
        <authorList>
            <person name="Melie T."/>
            <person name="Pirro S."/>
            <person name="Miller A.N."/>
            <person name="Quandt A."/>
        </authorList>
    </citation>
    <scope>NUCLEOTIDE SEQUENCE</scope>
    <source>
        <strain evidence="1">CAQ_001_2017</strain>
    </source>
</reference>
<organism evidence="1 2">
    <name type="scientific">Trichoglossum hirsutum</name>
    <dbReference type="NCBI Taxonomy" id="265104"/>
    <lineage>
        <taxon>Eukaryota</taxon>
        <taxon>Fungi</taxon>
        <taxon>Dikarya</taxon>
        <taxon>Ascomycota</taxon>
        <taxon>Pezizomycotina</taxon>
        <taxon>Geoglossomycetes</taxon>
        <taxon>Geoglossales</taxon>
        <taxon>Geoglossaceae</taxon>
        <taxon>Trichoglossum</taxon>
    </lineage>
</organism>
<gene>
    <name evidence="1" type="ORF">GP486_000632</name>
</gene>
<dbReference type="SUPFAM" id="SSF50965">
    <property type="entry name" value="Galactose oxidase, central domain"/>
    <property type="match status" value="1"/>
</dbReference>
<evidence type="ECO:0000313" key="1">
    <source>
        <dbReference type="EMBL" id="KAH0565964.1"/>
    </source>
</evidence>
<dbReference type="AlphaFoldDB" id="A0A9P8LIC2"/>
<dbReference type="Gene3D" id="2.120.10.80">
    <property type="entry name" value="Kelch-type beta propeller"/>
    <property type="match status" value="1"/>
</dbReference>
<keyword evidence="2" id="KW-1185">Reference proteome</keyword>